<proteinExistence type="predicted"/>
<dbReference type="PROSITE" id="PS51186">
    <property type="entry name" value="GNAT"/>
    <property type="match status" value="1"/>
</dbReference>
<name>A0A162SXQ3_9CLOT</name>
<dbReference type="RefSeq" id="WP_073392947.1">
    <property type="nucleotide sequence ID" value="NZ_FQXL01000004.1"/>
</dbReference>
<dbReference type="InterPro" id="IPR000182">
    <property type="entry name" value="GNAT_dom"/>
</dbReference>
<dbReference type="EMBL" id="LWAE01000002">
    <property type="protein sequence ID" value="KZL92001.1"/>
    <property type="molecule type" value="Genomic_DNA"/>
</dbReference>
<feature type="domain" description="N-acetyltransferase" evidence="1">
    <location>
        <begin position="1"/>
        <end position="115"/>
    </location>
</feature>
<dbReference type="InterPro" id="IPR016181">
    <property type="entry name" value="Acyl_CoA_acyltransferase"/>
</dbReference>
<accession>A0A162SXQ3</accession>
<dbReference type="GO" id="GO:0016747">
    <property type="term" value="F:acyltransferase activity, transferring groups other than amino-acyl groups"/>
    <property type="evidence" value="ECO:0007669"/>
    <property type="project" value="InterPro"/>
</dbReference>
<dbReference type="PATRIC" id="fig|1121326.3.peg.1791"/>
<evidence type="ECO:0000259" key="1">
    <source>
        <dbReference type="PROSITE" id="PS51186"/>
    </source>
</evidence>
<dbReference type="Gene3D" id="3.40.630.30">
    <property type="match status" value="1"/>
</dbReference>
<comment type="caution">
    <text evidence="2">The sequence shown here is derived from an EMBL/GenBank/DDBJ whole genome shotgun (WGS) entry which is preliminary data.</text>
</comment>
<protein>
    <submittedName>
        <fullName evidence="2">Acetyltransferase (GNAT) family protein</fullName>
    </submittedName>
</protein>
<keyword evidence="2" id="KW-0808">Transferase</keyword>
<dbReference type="Pfam" id="PF00583">
    <property type="entry name" value="Acetyltransf_1"/>
    <property type="match status" value="1"/>
</dbReference>
<organism evidence="2 3">
    <name type="scientific">Clostridium magnum DSM 2767</name>
    <dbReference type="NCBI Taxonomy" id="1121326"/>
    <lineage>
        <taxon>Bacteria</taxon>
        <taxon>Bacillati</taxon>
        <taxon>Bacillota</taxon>
        <taxon>Clostridia</taxon>
        <taxon>Eubacteriales</taxon>
        <taxon>Clostridiaceae</taxon>
        <taxon>Clostridium</taxon>
    </lineage>
</organism>
<dbReference type="AlphaFoldDB" id="A0A162SXQ3"/>
<dbReference type="CDD" id="cd04301">
    <property type="entry name" value="NAT_SF"/>
    <property type="match status" value="1"/>
</dbReference>
<keyword evidence="3" id="KW-1185">Reference proteome</keyword>
<reference evidence="2 3" key="1">
    <citation type="submission" date="2016-04" db="EMBL/GenBank/DDBJ databases">
        <title>Genome sequence of Clostridium magnum DSM 2767.</title>
        <authorList>
            <person name="Poehlein A."/>
            <person name="Uhlig R."/>
            <person name="Fischer R."/>
            <person name="Bahl H."/>
            <person name="Daniel R."/>
        </authorList>
    </citation>
    <scope>NUCLEOTIDE SEQUENCE [LARGE SCALE GENOMIC DNA]</scope>
    <source>
        <strain evidence="2 3">DSM 2767</strain>
    </source>
</reference>
<dbReference type="STRING" id="1121326.CLMAG_18070"/>
<sequence>MVEREGKLVGFACINKVEPIEYKELNWALSEECIVVHRMAVNSHYRRSGIGTELMRFADELALENSIVYLKTDTYSINIKMNALFKKCGYEFVGEMSFLGKEEPFYCYEKILNLEVQK</sequence>
<gene>
    <name evidence="2" type="ORF">CLMAG_18070</name>
</gene>
<evidence type="ECO:0000313" key="3">
    <source>
        <dbReference type="Proteomes" id="UP000076603"/>
    </source>
</evidence>
<evidence type="ECO:0000313" key="2">
    <source>
        <dbReference type="EMBL" id="KZL92001.1"/>
    </source>
</evidence>
<dbReference type="SUPFAM" id="SSF55729">
    <property type="entry name" value="Acyl-CoA N-acyltransferases (Nat)"/>
    <property type="match status" value="1"/>
</dbReference>
<dbReference type="Proteomes" id="UP000076603">
    <property type="component" value="Unassembled WGS sequence"/>
</dbReference>